<feature type="region of interest" description="Disordered" evidence="4">
    <location>
        <begin position="240"/>
        <end position="280"/>
    </location>
</feature>
<dbReference type="InterPro" id="IPR050452">
    <property type="entry name" value="Metacaspase"/>
</dbReference>
<dbReference type="Pfam" id="PF00656">
    <property type="entry name" value="Peptidase_C14"/>
    <property type="match status" value="1"/>
</dbReference>
<dbReference type="PANTHER" id="PTHR48104:SF30">
    <property type="entry name" value="METACASPASE-1"/>
    <property type="match status" value="1"/>
</dbReference>
<dbReference type="GeneID" id="59343305"/>
<keyword evidence="2" id="KW-0053">Apoptosis</keyword>
<dbReference type="Proteomes" id="UP000636479">
    <property type="component" value="Unassembled WGS sequence"/>
</dbReference>
<feature type="compositionally biased region" description="Basic and acidic residues" evidence="4">
    <location>
        <begin position="446"/>
        <end position="476"/>
    </location>
</feature>
<keyword evidence="7" id="KW-1185">Reference proteome</keyword>
<proteinExistence type="inferred from homology"/>
<sequence>MPPPPLHLPPPHLRRLAQRRCSALPPALTLPEDSAPTLRMAQTSPALEGLRKPQKRALLIGIQTCKGSEYPPLKAARADVKKMRALLIDVFGYKPDDITVLVDGGLKRHSQPTRVNILHAIDELVRDVQPGDRVFFHYSGHSTQIPNRNHTEDDGMDECIVPQDGEKYMIVDNELHRRLITPLPTGSSLVAVLDTCHSGSLLDLRHYRCNRVVVPWKWRGRHNSQDVDMRYNIIRRNANMSPDSIPMPSQTIPPPAPASHAASSARAGPRANVRRSEVFEPVPPSRTATLASQVAKVVPCLPQLHVQTQPLAPAFSRILEDEERFYTDSPVAEFCTGWCRQTKPEMAGDSATPPVRADVVSLASCKDSQQAWESADGLSMTSCLVELLRSRCGDMPTLEEVLCLISHATYKIAFERHESNKHYRLSRREWFAKAWRIIRGRERKAAPAVHDHRTVSRSPTEQRLRSAISKSERETGGDMDAFQNPEMASAVPLDMERKWCM</sequence>
<name>A0A8H6WF70_9AGAR</name>
<dbReference type="SUPFAM" id="SSF52129">
    <property type="entry name" value="Caspase-like"/>
    <property type="match status" value="1"/>
</dbReference>
<reference evidence="6" key="1">
    <citation type="submission" date="2020-05" db="EMBL/GenBank/DDBJ databases">
        <title>Mycena genomes resolve the evolution of fungal bioluminescence.</title>
        <authorList>
            <person name="Tsai I.J."/>
        </authorList>
    </citation>
    <scope>NUCLEOTIDE SEQUENCE</scope>
    <source>
        <strain evidence="6">171206Taipei</strain>
    </source>
</reference>
<dbReference type="Gene3D" id="3.40.50.12660">
    <property type="match status" value="1"/>
</dbReference>
<evidence type="ECO:0000256" key="4">
    <source>
        <dbReference type="SAM" id="MobiDB-lite"/>
    </source>
</evidence>
<evidence type="ECO:0000313" key="7">
    <source>
        <dbReference type="Proteomes" id="UP000636479"/>
    </source>
</evidence>
<accession>A0A8H6WF70</accession>
<evidence type="ECO:0000256" key="1">
    <source>
        <dbReference type="ARBA" id="ARBA00009005"/>
    </source>
</evidence>
<feature type="compositionally biased region" description="Low complexity" evidence="4">
    <location>
        <begin position="258"/>
        <end position="271"/>
    </location>
</feature>
<evidence type="ECO:0000256" key="3">
    <source>
        <dbReference type="ARBA" id="ARBA00022807"/>
    </source>
</evidence>
<dbReference type="PANTHER" id="PTHR48104">
    <property type="entry name" value="METACASPASE-4"/>
    <property type="match status" value="1"/>
</dbReference>
<evidence type="ECO:0000256" key="2">
    <source>
        <dbReference type="ARBA" id="ARBA00022703"/>
    </source>
</evidence>
<dbReference type="InterPro" id="IPR011600">
    <property type="entry name" value="Pept_C14_caspase"/>
</dbReference>
<organism evidence="6 7">
    <name type="scientific">Mycena indigotica</name>
    <dbReference type="NCBI Taxonomy" id="2126181"/>
    <lineage>
        <taxon>Eukaryota</taxon>
        <taxon>Fungi</taxon>
        <taxon>Dikarya</taxon>
        <taxon>Basidiomycota</taxon>
        <taxon>Agaricomycotina</taxon>
        <taxon>Agaricomycetes</taxon>
        <taxon>Agaricomycetidae</taxon>
        <taxon>Agaricales</taxon>
        <taxon>Marasmiineae</taxon>
        <taxon>Mycenaceae</taxon>
        <taxon>Mycena</taxon>
    </lineage>
</organism>
<dbReference type="InterPro" id="IPR029030">
    <property type="entry name" value="Caspase-like_dom_sf"/>
</dbReference>
<feature type="region of interest" description="Disordered" evidence="4">
    <location>
        <begin position="446"/>
        <end position="483"/>
    </location>
</feature>
<dbReference type="GO" id="GO:0005737">
    <property type="term" value="C:cytoplasm"/>
    <property type="evidence" value="ECO:0007669"/>
    <property type="project" value="TreeGrafter"/>
</dbReference>
<protein>
    <submittedName>
        <fullName evidence="6">Metacaspase pca1</fullName>
    </submittedName>
</protein>
<dbReference type="OrthoDB" id="3223806at2759"/>
<dbReference type="GO" id="GO:0006508">
    <property type="term" value="P:proteolysis"/>
    <property type="evidence" value="ECO:0007669"/>
    <property type="project" value="InterPro"/>
</dbReference>
<feature type="compositionally biased region" description="Polar residues" evidence="4">
    <location>
        <begin position="240"/>
        <end position="250"/>
    </location>
</feature>
<keyword evidence="3" id="KW-0645">Protease</keyword>
<keyword evidence="3" id="KW-0378">Hydrolase</keyword>
<dbReference type="GO" id="GO:0004197">
    <property type="term" value="F:cysteine-type endopeptidase activity"/>
    <property type="evidence" value="ECO:0007669"/>
    <property type="project" value="InterPro"/>
</dbReference>
<evidence type="ECO:0000259" key="5">
    <source>
        <dbReference type="Pfam" id="PF00656"/>
    </source>
</evidence>
<comment type="caution">
    <text evidence="6">The sequence shown here is derived from an EMBL/GenBank/DDBJ whole genome shotgun (WGS) entry which is preliminary data.</text>
</comment>
<keyword evidence="3" id="KW-0788">Thiol protease</keyword>
<dbReference type="RefSeq" id="XP_037223674.1">
    <property type="nucleotide sequence ID" value="XM_037360789.1"/>
</dbReference>
<evidence type="ECO:0000313" key="6">
    <source>
        <dbReference type="EMBL" id="KAF7310224.1"/>
    </source>
</evidence>
<gene>
    <name evidence="6" type="ORF">MIND_00396100</name>
</gene>
<dbReference type="GO" id="GO:0006915">
    <property type="term" value="P:apoptotic process"/>
    <property type="evidence" value="ECO:0007669"/>
    <property type="project" value="UniProtKB-KW"/>
</dbReference>
<feature type="domain" description="Peptidase C14 caspase" evidence="5">
    <location>
        <begin position="55"/>
        <end position="405"/>
    </location>
</feature>
<dbReference type="EMBL" id="JACAZF010000003">
    <property type="protein sequence ID" value="KAF7310224.1"/>
    <property type="molecule type" value="Genomic_DNA"/>
</dbReference>
<dbReference type="AlphaFoldDB" id="A0A8H6WF70"/>
<comment type="similarity">
    <text evidence="1">Belongs to the peptidase C14B family.</text>
</comment>